<keyword evidence="4" id="KW-1185">Reference proteome</keyword>
<evidence type="ECO:0000256" key="1">
    <source>
        <dbReference type="SAM" id="Phobius"/>
    </source>
</evidence>
<evidence type="ECO:0000313" key="3">
    <source>
        <dbReference type="EMBL" id="SCA54869.1"/>
    </source>
</evidence>
<dbReference type="InterPro" id="IPR002429">
    <property type="entry name" value="CcO_II-like_C"/>
</dbReference>
<dbReference type="InterPro" id="IPR008972">
    <property type="entry name" value="Cupredoxin"/>
</dbReference>
<gene>
    <name evidence="3" type="ORF">MTBPR1_10116</name>
</gene>
<dbReference type="RefSeq" id="WP_069185606.1">
    <property type="nucleotide sequence ID" value="NZ_FLYE01000001.1"/>
</dbReference>
<feature type="transmembrane region" description="Helical" evidence="1">
    <location>
        <begin position="6"/>
        <end position="24"/>
    </location>
</feature>
<dbReference type="EMBL" id="FLYE01000001">
    <property type="protein sequence ID" value="SCA54869.1"/>
    <property type="molecule type" value="Genomic_DNA"/>
</dbReference>
<feature type="domain" description="Cytochrome oxidase subunit II copper A binding" evidence="2">
    <location>
        <begin position="54"/>
        <end position="149"/>
    </location>
</feature>
<keyword evidence="1" id="KW-1133">Transmembrane helix</keyword>
<dbReference type="GO" id="GO:0004129">
    <property type="term" value="F:cytochrome-c oxidase activity"/>
    <property type="evidence" value="ECO:0007669"/>
    <property type="project" value="InterPro"/>
</dbReference>
<dbReference type="OrthoDB" id="9781261at2"/>
<proteinExistence type="predicted"/>
<dbReference type="Proteomes" id="UP000231658">
    <property type="component" value="Unassembled WGS sequence"/>
</dbReference>
<dbReference type="PROSITE" id="PS50857">
    <property type="entry name" value="COX2_CUA"/>
    <property type="match status" value="1"/>
</dbReference>
<dbReference type="STRING" id="1867952.MTBPR1_10116"/>
<dbReference type="GO" id="GO:0005507">
    <property type="term" value="F:copper ion binding"/>
    <property type="evidence" value="ECO:0007669"/>
    <property type="project" value="InterPro"/>
</dbReference>
<sequence length="149" mass="16745">MKRLDFIFITLIGLVAFLLGGKLIDSLGQTQIGFIDQPLTDLSAFEKRIEAQIQSGEDIYLLARQWEWSTELTLKEGKNYKLHIASGDIQHAFHLEKKATGHSIDILLQPGREYVVSLNNLTAGVYAIGCTQYCGIEHNKMRGKLIVLK</sequence>
<dbReference type="SUPFAM" id="SSF49503">
    <property type="entry name" value="Cupredoxins"/>
    <property type="match status" value="1"/>
</dbReference>
<keyword evidence="1" id="KW-0472">Membrane</keyword>
<dbReference type="Gene3D" id="2.60.40.420">
    <property type="entry name" value="Cupredoxins - blue copper proteins"/>
    <property type="match status" value="1"/>
</dbReference>
<evidence type="ECO:0000313" key="4">
    <source>
        <dbReference type="Proteomes" id="UP000231658"/>
    </source>
</evidence>
<dbReference type="AlphaFoldDB" id="A0A1C3RC65"/>
<name>A0A1C3RC65_9PROT</name>
<accession>A0A1C3RC65</accession>
<reference evidence="3 4" key="1">
    <citation type="submission" date="2016-07" db="EMBL/GenBank/DDBJ databases">
        <authorList>
            <person name="Lefevre C.T."/>
        </authorList>
    </citation>
    <scope>NUCLEOTIDE SEQUENCE [LARGE SCALE GENOMIC DNA]</scope>
    <source>
        <strain evidence="3">PR1</strain>
    </source>
</reference>
<organism evidence="3 4">
    <name type="scientific">Candidatus Terasakiella magnetica</name>
    <dbReference type="NCBI Taxonomy" id="1867952"/>
    <lineage>
        <taxon>Bacteria</taxon>
        <taxon>Pseudomonadati</taxon>
        <taxon>Pseudomonadota</taxon>
        <taxon>Alphaproteobacteria</taxon>
        <taxon>Rhodospirillales</taxon>
        <taxon>Terasakiellaceae</taxon>
        <taxon>Terasakiella</taxon>
    </lineage>
</organism>
<evidence type="ECO:0000259" key="2">
    <source>
        <dbReference type="PROSITE" id="PS50857"/>
    </source>
</evidence>
<protein>
    <recommendedName>
        <fullName evidence="2">Cytochrome oxidase subunit II copper A binding domain-containing protein</fullName>
    </recommendedName>
</protein>
<keyword evidence="1" id="KW-0812">Transmembrane</keyword>
<dbReference type="GO" id="GO:0016020">
    <property type="term" value="C:membrane"/>
    <property type="evidence" value="ECO:0007669"/>
    <property type="project" value="InterPro"/>
</dbReference>